<organism evidence="2 3">
    <name type="scientific">Phyllostomus discolor</name>
    <name type="common">pale spear-nosed bat</name>
    <dbReference type="NCBI Taxonomy" id="89673"/>
    <lineage>
        <taxon>Eukaryota</taxon>
        <taxon>Metazoa</taxon>
        <taxon>Chordata</taxon>
        <taxon>Craniata</taxon>
        <taxon>Vertebrata</taxon>
        <taxon>Euteleostomi</taxon>
        <taxon>Mammalia</taxon>
        <taxon>Eutheria</taxon>
        <taxon>Laurasiatheria</taxon>
        <taxon>Chiroptera</taxon>
        <taxon>Yangochiroptera</taxon>
        <taxon>Phyllostomidae</taxon>
        <taxon>Phyllostominae</taxon>
        <taxon>Phyllostomus</taxon>
    </lineage>
</organism>
<feature type="compositionally biased region" description="Basic and acidic residues" evidence="1">
    <location>
        <begin position="24"/>
        <end position="33"/>
    </location>
</feature>
<evidence type="ECO:0000313" key="2">
    <source>
        <dbReference type="EMBL" id="KAF6088305.1"/>
    </source>
</evidence>
<reference evidence="2 3" key="1">
    <citation type="journal article" date="2020" name="Nature">
        <title>Six reference-quality genomes reveal evolution of bat adaptations.</title>
        <authorList>
            <person name="Jebb D."/>
            <person name="Huang Z."/>
            <person name="Pippel M."/>
            <person name="Hughes G.M."/>
            <person name="Lavrichenko K."/>
            <person name="Devanna P."/>
            <person name="Winkler S."/>
            <person name="Jermiin L.S."/>
            <person name="Skirmuntt E.C."/>
            <person name="Katzourakis A."/>
            <person name="Burkitt-Gray L."/>
            <person name="Ray D.A."/>
            <person name="Sullivan K.A.M."/>
            <person name="Roscito J.G."/>
            <person name="Kirilenko B.M."/>
            <person name="Davalos L.M."/>
            <person name="Corthals A.P."/>
            <person name="Power M.L."/>
            <person name="Jones G."/>
            <person name="Ransome R.D."/>
            <person name="Dechmann D.K.N."/>
            <person name="Locatelli A.G."/>
            <person name="Puechmaille S.J."/>
            <person name="Fedrigo O."/>
            <person name="Jarvis E.D."/>
            <person name="Hiller M."/>
            <person name="Vernes S.C."/>
            <person name="Myers E.W."/>
            <person name="Teeling E.C."/>
        </authorList>
    </citation>
    <scope>NUCLEOTIDE SEQUENCE [LARGE SCALE GENOMIC DNA]</scope>
    <source>
        <strain evidence="2">Bat1K_MPI-CBG_1</strain>
    </source>
</reference>
<dbReference type="AlphaFoldDB" id="A0A833Z6D1"/>
<accession>A0A833Z6D1</accession>
<gene>
    <name evidence="2" type="ORF">HJG60_008161</name>
</gene>
<comment type="caution">
    <text evidence="2">The sequence shown here is derived from an EMBL/GenBank/DDBJ whole genome shotgun (WGS) entry which is preliminary data.</text>
</comment>
<sequence length="149" mass="15859">MTGETPHGASTPGLTTKKLPQGREGTELGKERNTQSCLPRGPCRSSFKTKCVPVCGQLVFLPLGGLCPPGEGFNSAALQLGEHVPLPRAGRLSVLACWGSKHGLDRVLGLKRRKNNKGWKKTPPERDLAPAGLMSSGNCEQDCGSPMDR</sequence>
<proteinExistence type="predicted"/>
<evidence type="ECO:0000256" key="1">
    <source>
        <dbReference type="SAM" id="MobiDB-lite"/>
    </source>
</evidence>
<dbReference type="EMBL" id="JABVXQ010000010">
    <property type="protein sequence ID" value="KAF6088305.1"/>
    <property type="molecule type" value="Genomic_DNA"/>
</dbReference>
<name>A0A833Z6D1_9CHIR</name>
<feature type="region of interest" description="Disordered" evidence="1">
    <location>
        <begin position="115"/>
        <end position="149"/>
    </location>
</feature>
<dbReference type="Proteomes" id="UP000664940">
    <property type="component" value="Unassembled WGS sequence"/>
</dbReference>
<feature type="region of interest" description="Disordered" evidence="1">
    <location>
        <begin position="1"/>
        <end position="39"/>
    </location>
</feature>
<evidence type="ECO:0000313" key="3">
    <source>
        <dbReference type="Proteomes" id="UP000664940"/>
    </source>
</evidence>
<protein>
    <submittedName>
        <fullName evidence="2">Uncharacterized protein</fullName>
    </submittedName>
</protein>